<feature type="region of interest" description="Disordered" evidence="7">
    <location>
        <begin position="4796"/>
        <end position="4845"/>
    </location>
</feature>
<dbReference type="Gene3D" id="1.10.238.10">
    <property type="entry name" value="EF-hand"/>
    <property type="match status" value="2"/>
</dbReference>
<feature type="compositionally biased region" description="Polar residues" evidence="7">
    <location>
        <begin position="1360"/>
        <end position="1373"/>
    </location>
</feature>
<dbReference type="InterPro" id="IPR011993">
    <property type="entry name" value="PH-like_dom_sf"/>
</dbReference>
<feature type="region of interest" description="Disordered" evidence="7">
    <location>
        <begin position="3871"/>
        <end position="3896"/>
    </location>
</feature>
<feature type="compositionally biased region" description="Acidic residues" evidence="7">
    <location>
        <begin position="51"/>
        <end position="61"/>
    </location>
</feature>
<feature type="region of interest" description="Disordered" evidence="7">
    <location>
        <begin position="47"/>
        <end position="66"/>
    </location>
</feature>
<evidence type="ECO:0000256" key="6">
    <source>
        <dbReference type="ARBA" id="ARBA00022807"/>
    </source>
</evidence>
<keyword evidence="3" id="KW-0645">Protease</keyword>
<feature type="region of interest" description="Disordered" evidence="7">
    <location>
        <begin position="4436"/>
        <end position="4457"/>
    </location>
</feature>
<dbReference type="PROSITE" id="PS50222">
    <property type="entry name" value="EF_HAND_2"/>
    <property type="match status" value="2"/>
</dbReference>
<feature type="domain" description="PH" evidence="8">
    <location>
        <begin position="6"/>
        <end position="168"/>
    </location>
</feature>
<evidence type="ECO:0000313" key="10">
    <source>
        <dbReference type="EMBL" id="CCO17876.1"/>
    </source>
</evidence>
<dbReference type="PANTHER" id="PTHR13367:SF28">
    <property type="entry name" value="UBIQUITIN THIOESTERASE ZRANB1"/>
    <property type="match status" value="1"/>
</dbReference>
<dbReference type="InterPro" id="IPR022105">
    <property type="entry name" value="DUF3645"/>
</dbReference>
<evidence type="ECO:0000256" key="7">
    <source>
        <dbReference type="SAM" id="MobiDB-lite"/>
    </source>
</evidence>
<proteinExistence type="predicted"/>
<feature type="compositionally biased region" description="Acidic residues" evidence="7">
    <location>
        <begin position="184"/>
        <end position="193"/>
    </location>
</feature>
<feature type="compositionally biased region" description="Polar residues" evidence="7">
    <location>
        <begin position="4815"/>
        <end position="4829"/>
    </location>
</feature>
<dbReference type="PROSITE" id="PS50003">
    <property type="entry name" value="PH_DOMAIN"/>
    <property type="match status" value="1"/>
</dbReference>
<feature type="domain" description="EF-hand" evidence="9">
    <location>
        <begin position="4013"/>
        <end position="4048"/>
    </location>
</feature>
<dbReference type="GO" id="GO:0005509">
    <property type="term" value="F:calcium ion binding"/>
    <property type="evidence" value="ECO:0007669"/>
    <property type="project" value="InterPro"/>
</dbReference>
<dbReference type="InterPro" id="IPR001849">
    <property type="entry name" value="PH_domain"/>
</dbReference>
<evidence type="ECO:0000259" key="8">
    <source>
        <dbReference type="PROSITE" id="PS50003"/>
    </source>
</evidence>
<dbReference type="EC" id="3.4.19.12" evidence="2"/>
<evidence type="ECO:0000256" key="1">
    <source>
        <dbReference type="ARBA" id="ARBA00000707"/>
    </source>
</evidence>
<dbReference type="SUPFAM" id="SSF50729">
    <property type="entry name" value="PH domain-like"/>
    <property type="match status" value="1"/>
</dbReference>
<feature type="region of interest" description="Disordered" evidence="7">
    <location>
        <begin position="1360"/>
        <end position="1379"/>
    </location>
</feature>
<dbReference type="STRING" id="41875.K8EIP7"/>
<dbReference type="RefSeq" id="XP_007511755.1">
    <property type="nucleotide sequence ID" value="XM_007511693.1"/>
</dbReference>
<keyword evidence="6" id="KW-0788">Thiol protease</keyword>
<evidence type="ECO:0000256" key="5">
    <source>
        <dbReference type="ARBA" id="ARBA00022801"/>
    </source>
</evidence>
<dbReference type="KEGG" id="bpg:Bathy08g04430"/>
<dbReference type="GO" id="GO:0071947">
    <property type="term" value="P:protein deubiquitination involved in ubiquitin-dependent protein catabolic process"/>
    <property type="evidence" value="ECO:0007669"/>
    <property type="project" value="TreeGrafter"/>
</dbReference>
<dbReference type="SUPFAM" id="SSF47473">
    <property type="entry name" value="EF-hand"/>
    <property type="match status" value="1"/>
</dbReference>
<reference evidence="10 11" key="1">
    <citation type="submission" date="2011-10" db="EMBL/GenBank/DDBJ databases">
        <authorList>
            <person name="Genoscope - CEA"/>
        </authorList>
    </citation>
    <scope>NUCLEOTIDE SEQUENCE [LARGE SCALE GENOMIC DNA]</scope>
    <source>
        <strain evidence="10 11">RCC 1105</strain>
    </source>
</reference>
<evidence type="ECO:0000259" key="9">
    <source>
        <dbReference type="PROSITE" id="PS50222"/>
    </source>
</evidence>
<evidence type="ECO:0000256" key="3">
    <source>
        <dbReference type="ARBA" id="ARBA00022670"/>
    </source>
</evidence>
<dbReference type="InterPro" id="IPR051346">
    <property type="entry name" value="OTU_Deubiquitinase"/>
</dbReference>
<feature type="region of interest" description="Disordered" evidence="7">
    <location>
        <begin position="171"/>
        <end position="218"/>
    </location>
</feature>
<comment type="catalytic activity">
    <reaction evidence="1">
        <text>Thiol-dependent hydrolysis of ester, thioester, amide, peptide and isopeptide bonds formed by the C-terminal Gly of ubiquitin (a 76-residue protein attached to proteins as an intracellular targeting signal).</text>
        <dbReference type="EC" id="3.4.19.12"/>
    </reaction>
</comment>
<feature type="compositionally biased region" description="Acidic residues" evidence="7">
    <location>
        <begin position="3874"/>
        <end position="3890"/>
    </location>
</feature>
<sequence>MADQTPPILSGTLTKRGGKDLYGKNTWRLRHFQLHLASEKKFFHHQQRFNDEEEKDADEEEERRAFNKKEKSTLKYYASEPTHSRQQPKGMFEVTSKSTVVTLEDEKILEEHGLGSKYLGKKLFAFYSKMDVSAKEINSGVSNSVVVCECENQQVLQSWVTALSDAIARERSRKAKNGEKDGNGSDDESDTEVDANGRKRKSGGEKKNSLQRHQTKHARRSFFKGALERAGLTGPLGGVGVPTHLEAVWEQIAFVDVMADDALGFDERLMRIRDEKMAVRETLETMSDSCSTISRALGSLQFPMSVPETNAIMEVRRSLDDLTLLCRQIPAGTQDNNAFTAFLSVFIDRVRSMRPGALLMFPGGWSTQNDGKSRALIYTLQRLQGSFVFSVTNTGDGLEYHPVKADPSSDGFLYGLTTQLTEIPMDMCLDSSTWALLLRPIVHPQKTAEIAKDQIYAKVLPMLNGRPLFASVGATPLRTVQFAPKPAGGDLSFSLCALEAARCALCSLGCPPKRANALVEVGVRHVMLEEALRNVSEISLLNTSACVALETACKTLARVATPYAEKLAKVERENGGQNADASNVGPVPPEILARILKCVEATRLRAANARRPTLLPPPLASPIAPRDASNMQLFGKIMLEGGTNLLAGDAKPPPIIRPVELSMVPDIVTSVEEAALAMRKAAHCCSILANQADLTTNSYSHRVALLVHLFVHVLPCPMPLTHKDRETHCFWRSARPKYETQLELARSLNLCLRHFATASMSVSATRSFDANRLLTLSCMAAITDATLRMKPCDFPSVFCEHYDGVNEGPTTLFGFDTGPFAVEAEYLRFHCPERMTKLTKVLDYFHSLTESVQSSHTLFRWEDDQQGMTFGPGEARLLDQVALAIGYERSPDALSNYFSCENRDMADHYPELVALRDSVFMFKALMAPTSDSLPDLRRWTFQDSQLNWKIERDERSGAYNLNVTAFDRQMRVAPWARELRMVADKDVDPKTGKKKRIYGFRSVFGGGFLAKSIGDKRPRCPPSGGNPSNLVGMRIDTEEDVLHLQTLPTFDDLLKPSETELLLTYLTAPMVRVPLSLRLFADATRCRALSSHEIQQVLDAVLFEPGPWQPPGLVFVPQEIPASTRQHMATPCGVLFHELSHAPAPLIDAAEELLALSLELDTGRHDAPAVPGVLFSTRALTRMLAFITTLMEQEHIEDPKMRTRGVQPPPKSKKSLENAKERVSKVISARVRPVIRRWLNRAAKCGAVRAACALHAHLAYTYYWTKPEDYDLEAATTLFTAQAYIFVNHVFLDTPDGSESMDRKLAKDTGENLMDLGFPPNEIFDLFQRQRKNMLAWAKGNEKECNDVMNGIVIALTTRESSSSVPSAQQEATDASAHDRGWRLSGEGRFVAHPKDETTEEWQRKTENTKNVLLEEYGEHYGEWLLATTTQNAEMEVNCQLGEFTVRRNRLRPLENAVRELPDFVAALDSVLRERNEEFRQRLLKDDDDVDEDDSFTRLLAASNSKSIIATVLKNTDEIGKKTGDGKSPFAEFDASDEVVHCAEVRNTEHRKWLRLVGLRHDIEIWDPDPRVPTHNFTRPYATNASAGAKVMNVLSVVGLGSGSGLTEKERWIMDRLEPIIHGPAAAFLKGVELFLPSETFKGPIATLRGVGAPDVVAPEVQKSSWWWGKATKVPKTSVADEENANKLLTEVVVVRDPPLVQVFRVESFGRRWRRALVFASNASWCLADVDPDGEPSLKDPNERFLLSAVRLGSRVQSLVVTRHISSKLGRQAFVPERHLRGIIPQALLQDYSFWRSEVTGDLYGTARPTAKHPRTIIYVQIEGAKGATTPPAEEDPTVSALDSVFSGSASTSKSGLFVDDARGIVHRIPMPTKDASDFDFDPQSMPEGTLVLVDLLYAAAGHTSSVEEMEGENDDVSNLLSPRAESNETRQNPLKALARSIAAVEGLAHALVWVDRNTGSGAGGSKNNNASEYIPVRRVELPRLGISFHAVKDTTASSQTRLECEEHAGLFLASARTPMLDRLLSGLPHAMLLEARDGQLAVLLPAGAAPRRAAIDAVAKLGASKGLGADVIVDRWDIAWHDAVGDSKHYVYTVHASHAHLVCDSLASALYLCTMRFLARRYDDVKKLVDLLLCENDPTSEEAQLWDALGLAAIEDPNPDACAARIKILRAAKGTAAMDRLAGLGFNESVECLKYVQNWRAISANVRLTAEEELDVVDQTTASARVTEAQRASLRTRRKNRDEKTLEEIIASDPLLLNRASYLRLLVHHERKLLMNDQLNNSLGQTQGFPLFYPPIPEHSEFDSIEDFSVFDDAITGDGPLGKLAGWTSSYSRPDDVSVNGSNGLNAVNKWIESGSLALQKEHGFPLLFELLTSTVQLRVLPGDDPHRWGRALLRFVPKQQSEKAGTLMSILRVLAANADIARECPRAEERTLGVKLSAMFTQDGAVGQLLKRVKPYLKENRDRLPSQMNYIGDRYASPPACEMVIDAWYQTLLNGSKWALPRFASATLRQRKYPLENDPQVLQKYGANNLATVDLNYLSSQPLAVIDLASIIVPVEDDRAGDAIQGCLENGSGGLPFDMSRHPSSATPIAKQTLTRLRQDLKSSADRIAKQKQEPVNVATNELTLNGFTSFDCEQIAIEAAASKAGQASINARAVLRSILEKLAKQVALDRAAASEAAMVATATANGLDRSATVRFEMLRLGLQRRSGAWAEATYDDLLEAMACEHGEKNLLKITPGVTSDKVKQALHLTAQALLLTARAAQGAKCAAAAADTLLALSKCAKTVERDGKASLALDLGLRARGLAKMLCEKRSYFKKSVVANREQQQKQAVADELDPFAESPATPSPTYLTYDPRLLMFEFSLAIILRQRQVQLTKQFVQSAERGGGECAQMLMGEGKTTVVCPLLGYLLATDTRMVCQVVPHALLEFSRGTLRKSYSGVIRRSVVTLKFDRYTTLSDGKLLDAMRKARDERAIVITSPTALKSLALKFLEALHLLDQSHVAFEESRMNSSILKQSKDIVTKMFGVRRGKSRSERVADAGALSEEELEALRKEAFCASEIFQIFHQGLLILDEVDLILHPLKSELHWPLGQRIPLDFCQSRIGDGLRWKLPFFLLDAVFSLSNETNGFMPSTKEAQGSQEATEILKLIHTRITDAIKEKAVQAVPHVCVLDRKWYHQSLRPLLARWISVWLRAHGALRNMDDETSIAFLLRGDRSASTQLQREAEDEGVKMANLARDWLNALLPHVLSKINRVTFGLLTLHDVKNLEEWTQASVPLSRRLLAVPFVGKDIPSRTNEFSHPDVVIGLTIAAYRIEGLRRSDFKIVLKAMLEQFSNEAGAQQKRPSSLKWAYWVRLAGKSVRGEARAKAQLEARRKSAHQGTHSHLNVGKVSGFDALLADISNVELNQSLDASFQSSPSWLNDENETWPLNLVDMRDHEQVEELYQLLRLVPEVIETYLDTFVFPETAKHQGMKLSATGQELGGDVLFPVRLGFSGTPADLLPSELGAPKFELGTDAKVLATLSDRTVVSCNDMSSDWTVDNILKTIATAEPPLHALIDAGALITGKSNRAVAKFLLENGLEWAEGCVFLDENDAQMILMRRGPWEVIPLARVAAMPYSKRFSFYDQVHTTGMDIKQAAASRAALTLGKDMTLRDYAQGAWRMRGLGNGQTLELIITPEVSKLVATEVAIGEGRLPQTRIAELQSMTDDEAERMRLRDVLAWLTINTMRAENVQAGLLAEQRAANVWRKHAYRLLLERNMTVGSHKCTDETQKCLDVFRERVTFIVQNAIPEKMSASRRLAQLCRQYEHIIMHNEKAKEHLRNIVADVTRMEAATLEAKQRVAMAAANNDGSEAAGDLGFDGANVDRVLQSEQVQENEQEQETEQEQEQEKEEEKMEEIIEESAAVVKYSRDDETQIAWKLDDLAEPQRLPFYKMQTFKVYQPGMKLKHTDPLPFPDYCWLSKNYFKPGWALNAHRRLKNSIIVMDLIPDLDELASDLTKGSSSTGQQNRLSMAQEDALRAAFSMFDGGGTGALNERELKDVLRAIDAVVDDDEVRLTELAKEVAHDAAKLGLPSSGAGVTFEELKRVIRQKNIYALQNGRYYVGVSLAEAESIRVAMHFSDCDERSNGDIVKFKNVQVALRIAGGTLLEGSRRYAPAGVFQGATAEQCFRFLDSQLDFEEREVSLLLRALQEAPCDKRAAFFDAVRNCRRRPRIPWQETPLAKALTTADEFHLLASRALTARVRAQLKRKRMRLLDCFRAFDVERAGSLSYESLYGGLSWLGVELSPTQMLDLAKRVNVSGTGVVSREEFEIAFGPDDDWQKEWEEEDRVNAVGGGHKYHQNANGNTSMNNMMMESQFPSNRDVIPASSNNSIDDLLGGAGPPLPRYDQQPVSHQQKKKVVNTTANVSIDDGTGLGDWASMGMAATLPDIAPKKPAPVATKLSGHVPSRDDPFGLGSKKAGVTAATHSAAPPQPEMLAFEDWLSGDVSNSLSQNLRNSTTATGDLMGGSNTMRNNQASGAAAIEDARANISAKSLHKESDREKMRKDAASDAKLTRDVVRNFAVSLVHHKNFTRSWSSEGTGSRKFGTTWFPTGVVAAFPSSSDVSKLSKKERINVGYFASSSRGGPAADGAFAFEVNDGSAFALTGSQNMPRMIERLFPLPVRFRQIFAQQWKSSGLFAWLPIAPPGHIALGMVFTSSAEAPSIAKTNVRCVPEIWCERPSVAPKMVWSNEGSGGAPCSIWRVNSLGMCYAKVGFDAPRPEELWDIKRGNLIPAEAFNSIRVDVNQNSNLHNYKTSYGGTGISSDSPGAPSRTVARSSTGQARQTGYRPNQDHGRGGYGASSLI</sequence>
<dbReference type="Pfam" id="PF12359">
    <property type="entry name" value="DUF3645"/>
    <property type="match status" value="1"/>
</dbReference>
<keyword evidence="4" id="KW-0833">Ubl conjugation pathway</keyword>
<dbReference type="PANTHER" id="PTHR13367">
    <property type="entry name" value="UBIQUITIN THIOESTERASE"/>
    <property type="match status" value="1"/>
</dbReference>
<organism evidence="10 11">
    <name type="scientific">Bathycoccus prasinos</name>
    <dbReference type="NCBI Taxonomy" id="41875"/>
    <lineage>
        <taxon>Eukaryota</taxon>
        <taxon>Viridiplantae</taxon>
        <taxon>Chlorophyta</taxon>
        <taxon>Mamiellophyceae</taxon>
        <taxon>Mamiellales</taxon>
        <taxon>Bathycoccaceae</taxon>
        <taxon>Bathycoccus</taxon>
    </lineage>
</organism>
<gene>
    <name evidence="10" type="ORF">Bathy08g04430</name>
</gene>
<name>K8EIP7_9CHLO</name>
<keyword evidence="11" id="KW-1185">Reference proteome</keyword>
<dbReference type="EMBL" id="FO082271">
    <property type="protein sequence ID" value="CCO17876.1"/>
    <property type="molecule type" value="Genomic_DNA"/>
</dbReference>
<evidence type="ECO:0000313" key="11">
    <source>
        <dbReference type="Proteomes" id="UP000198341"/>
    </source>
</evidence>
<dbReference type="eggNOG" id="ENOG502QUFK">
    <property type="taxonomic scope" value="Eukaryota"/>
</dbReference>
<dbReference type="GO" id="GO:0005737">
    <property type="term" value="C:cytoplasm"/>
    <property type="evidence" value="ECO:0007669"/>
    <property type="project" value="TreeGrafter"/>
</dbReference>
<dbReference type="GO" id="GO:0070530">
    <property type="term" value="F:K63-linked polyubiquitin modification-dependent protein binding"/>
    <property type="evidence" value="ECO:0007669"/>
    <property type="project" value="TreeGrafter"/>
</dbReference>
<dbReference type="Proteomes" id="UP000198341">
    <property type="component" value="Chromosome 8"/>
</dbReference>
<evidence type="ECO:0000256" key="4">
    <source>
        <dbReference type="ARBA" id="ARBA00022786"/>
    </source>
</evidence>
<dbReference type="InterPro" id="IPR022099">
    <property type="entry name" value="DUF3638"/>
</dbReference>
<keyword evidence="5" id="KW-0378">Hydrolase</keyword>
<dbReference type="GO" id="GO:0005634">
    <property type="term" value="C:nucleus"/>
    <property type="evidence" value="ECO:0007669"/>
    <property type="project" value="TreeGrafter"/>
</dbReference>
<feature type="compositionally biased region" description="Polar residues" evidence="7">
    <location>
        <begin position="4796"/>
        <end position="4807"/>
    </location>
</feature>
<dbReference type="Gene3D" id="2.30.29.30">
    <property type="entry name" value="Pleckstrin-homology domain (PH domain)/Phosphotyrosine-binding domain (PTB)"/>
    <property type="match status" value="1"/>
</dbReference>
<dbReference type="SMART" id="SM00233">
    <property type="entry name" value="PH"/>
    <property type="match status" value="1"/>
</dbReference>
<dbReference type="Pfam" id="PF12340">
    <property type="entry name" value="DUF3638"/>
    <property type="match status" value="1"/>
</dbReference>
<feature type="compositionally biased region" description="Basic residues" evidence="7">
    <location>
        <begin position="209"/>
        <end position="218"/>
    </location>
</feature>
<accession>K8EIP7</accession>
<dbReference type="InterPro" id="IPR002048">
    <property type="entry name" value="EF_hand_dom"/>
</dbReference>
<dbReference type="GO" id="GO:0004843">
    <property type="term" value="F:cysteine-type deubiquitinase activity"/>
    <property type="evidence" value="ECO:0007669"/>
    <property type="project" value="UniProtKB-EC"/>
</dbReference>
<feature type="domain" description="EF-hand" evidence="9">
    <location>
        <begin position="4249"/>
        <end position="4284"/>
    </location>
</feature>
<protein>
    <recommendedName>
        <fullName evidence="2">ubiquitinyl hydrolase 1</fullName>
        <ecNumber evidence="2">3.4.19.12</ecNumber>
    </recommendedName>
</protein>
<dbReference type="GeneID" id="19014422"/>
<evidence type="ECO:0000256" key="2">
    <source>
        <dbReference type="ARBA" id="ARBA00012759"/>
    </source>
</evidence>
<dbReference type="InterPro" id="IPR011992">
    <property type="entry name" value="EF-hand-dom_pair"/>
</dbReference>
<dbReference type="OrthoDB" id="188042at2759"/>